<dbReference type="PROSITE" id="PS50878">
    <property type="entry name" value="RT_POL"/>
    <property type="match status" value="1"/>
</dbReference>
<evidence type="ECO:0000313" key="3">
    <source>
        <dbReference type="Proteomes" id="UP000315295"/>
    </source>
</evidence>
<feature type="domain" description="Reverse transcriptase" evidence="1">
    <location>
        <begin position="1"/>
        <end position="55"/>
    </location>
</feature>
<dbReference type="InterPro" id="IPR000477">
    <property type="entry name" value="RT_dom"/>
</dbReference>
<evidence type="ECO:0000259" key="1">
    <source>
        <dbReference type="PROSITE" id="PS50878"/>
    </source>
</evidence>
<dbReference type="Gene3D" id="3.30.70.270">
    <property type="match status" value="1"/>
</dbReference>
<dbReference type="PANTHER" id="PTHR24559:SF444">
    <property type="entry name" value="REVERSE TRANSCRIPTASE DOMAIN-CONTAINING PROTEIN"/>
    <property type="match status" value="1"/>
</dbReference>
<keyword evidence="3" id="KW-1185">Reference proteome</keyword>
<dbReference type="Pfam" id="PF00078">
    <property type="entry name" value="RVT_1"/>
    <property type="match status" value="1"/>
</dbReference>
<dbReference type="Proteomes" id="UP000315295">
    <property type="component" value="Unassembled WGS sequence"/>
</dbReference>
<accession>A0A540LQG7</accession>
<name>A0A540LQG7_MALBA</name>
<gene>
    <name evidence="2" type="ORF">C1H46_025700</name>
</gene>
<dbReference type="EMBL" id="VIEB01000501">
    <property type="protein sequence ID" value="TQD88740.1"/>
    <property type="molecule type" value="Genomic_DNA"/>
</dbReference>
<reference evidence="2 3" key="1">
    <citation type="journal article" date="2019" name="G3 (Bethesda)">
        <title>Sequencing of a Wild Apple (Malus baccata) Genome Unravels the Differences Between Cultivated and Wild Apple Species Regarding Disease Resistance and Cold Tolerance.</title>
        <authorList>
            <person name="Chen X."/>
        </authorList>
    </citation>
    <scope>NUCLEOTIDE SEQUENCE [LARGE SCALE GENOMIC DNA]</scope>
    <source>
        <strain evidence="3">cv. Shandingzi</strain>
        <tissue evidence="2">Leaves</tissue>
    </source>
</reference>
<sequence>MEIYVDDIMVKGKQRSDHIRNLAKTFSILREYNMKLNPAKCIFGVSSCRFLGYLVTQ</sequence>
<evidence type="ECO:0000313" key="2">
    <source>
        <dbReference type="EMBL" id="TQD88740.1"/>
    </source>
</evidence>
<protein>
    <recommendedName>
        <fullName evidence="1">Reverse transcriptase domain-containing protein</fullName>
    </recommendedName>
</protein>
<comment type="caution">
    <text evidence="2">The sequence shown here is derived from an EMBL/GenBank/DDBJ whole genome shotgun (WGS) entry which is preliminary data.</text>
</comment>
<dbReference type="InterPro" id="IPR043128">
    <property type="entry name" value="Rev_trsase/Diguanyl_cyclase"/>
</dbReference>
<dbReference type="AlphaFoldDB" id="A0A540LQG7"/>
<proteinExistence type="predicted"/>
<organism evidence="2 3">
    <name type="scientific">Malus baccata</name>
    <name type="common">Siberian crab apple</name>
    <name type="synonym">Pyrus baccata</name>
    <dbReference type="NCBI Taxonomy" id="106549"/>
    <lineage>
        <taxon>Eukaryota</taxon>
        <taxon>Viridiplantae</taxon>
        <taxon>Streptophyta</taxon>
        <taxon>Embryophyta</taxon>
        <taxon>Tracheophyta</taxon>
        <taxon>Spermatophyta</taxon>
        <taxon>Magnoliopsida</taxon>
        <taxon>eudicotyledons</taxon>
        <taxon>Gunneridae</taxon>
        <taxon>Pentapetalae</taxon>
        <taxon>rosids</taxon>
        <taxon>fabids</taxon>
        <taxon>Rosales</taxon>
        <taxon>Rosaceae</taxon>
        <taxon>Amygdaloideae</taxon>
        <taxon>Maleae</taxon>
        <taxon>Malus</taxon>
    </lineage>
</organism>
<dbReference type="SUPFAM" id="SSF56672">
    <property type="entry name" value="DNA/RNA polymerases"/>
    <property type="match status" value="1"/>
</dbReference>
<dbReference type="PANTHER" id="PTHR24559">
    <property type="entry name" value="TRANSPOSON TY3-I GAG-POL POLYPROTEIN"/>
    <property type="match status" value="1"/>
</dbReference>
<dbReference type="InterPro" id="IPR053134">
    <property type="entry name" value="RNA-dir_DNA_polymerase"/>
</dbReference>
<dbReference type="InterPro" id="IPR043502">
    <property type="entry name" value="DNA/RNA_pol_sf"/>
</dbReference>